<organism evidence="1 2">
    <name type="scientific">Limnoglobus roseus</name>
    <dbReference type="NCBI Taxonomy" id="2598579"/>
    <lineage>
        <taxon>Bacteria</taxon>
        <taxon>Pseudomonadati</taxon>
        <taxon>Planctomycetota</taxon>
        <taxon>Planctomycetia</taxon>
        <taxon>Gemmatales</taxon>
        <taxon>Gemmataceae</taxon>
        <taxon>Limnoglobus</taxon>
    </lineage>
</organism>
<dbReference type="RefSeq" id="WP_149115045.1">
    <property type="nucleotide sequence ID" value="NZ_CP042425.1"/>
</dbReference>
<keyword evidence="2" id="KW-1185">Reference proteome</keyword>
<evidence type="ECO:0000313" key="1">
    <source>
        <dbReference type="EMBL" id="QEL20789.1"/>
    </source>
</evidence>
<name>A0A5C1AMZ4_9BACT</name>
<accession>A0A5C1AMZ4</accession>
<dbReference type="EMBL" id="CP042425">
    <property type="protein sequence ID" value="QEL20789.1"/>
    <property type="molecule type" value="Genomic_DNA"/>
</dbReference>
<gene>
    <name evidence="1" type="ORF">PX52LOC_07905</name>
</gene>
<dbReference type="Proteomes" id="UP000324974">
    <property type="component" value="Chromosome"/>
</dbReference>
<reference evidence="2" key="1">
    <citation type="submission" date="2019-08" db="EMBL/GenBank/DDBJ databases">
        <title>Limnoglobus roseus gen. nov., sp. nov., a novel freshwater planctomycete with a giant genome from the family Gemmataceae.</title>
        <authorList>
            <person name="Kulichevskaya I.S."/>
            <person name="Naumoff D.G."/>
            <person name="Miroshnikov K."/>
            <person name="Ivanova A."/>
            <person name="Philippov D.A."/>
            <person name="Hakobyan A."/>
            <person name="Rijpstra I.C."/>
            <person name="Sinninghe Damste J.S."/>
            <person name="Liesack W."/>
            <person name="Dedysh S.N."/>
        </authorList>
    </citation>
    <scope>NUCLEOTIDE SEQUENCE [LARGE SCALE GENOMIC DNA]</scope>
    <source>
        <strain evidence="2">PX52</strain>
    </source>
</reference>
<protein>
    <submittedName>
        <fullName evidence="1">Uncharacterized protein</fullName>
    </submittedName>
</protein>
<dbReference type="OrthoDB" id="2513075at2"/>
<dbReference type="KEGG" id="lrs:PX52LOC_07905"/>
<dbReference type="AlphaFoldDB" id="A0A5C1AMZ4"/>
<sequence length="178" mass="19167">MTLAAMLSVALLGAISDGEVVLTFDKVEAGKPVPSYKDEDRGVEFALSRPPAKGKAAGRVMFFPHLKTDRKGILNAIANESIPVEVRFPKPVSRVTLELWGSIGSAALVEAYDKDGKVVDTTKRDKVPERTGPEKPVPSFELTVKATAIAYVRFSGAPPGGYLVCDEVRFTPRPDPAK</sequence>
<evidence type="ECO:0000313" key="2">
    <source>
        <dbReference type="Proteomes" id="UP000324974"/>
    </source>
</evidence>
<proteinExistence type="predicted"/>